<protein>
    <submittedName>
        <fullName evidence="2">Uncharacterized protein</fullName>
    </submittedName>
</protein>
<dbReference type="Proteomes" id="UP000790347">
    <property type="component" value="Unassembled WGS sequence"/>
</dbReference>
<name>A0A922I9A5_DERFA</name>
<dbReference type="AlphaFoldDB" id="A0A922I9A5"/>
<accession>A0A922I9A5</accession>
<keyword evidence="3" id="KW-1185">Reference proteome</keyword>
<organism evidence="2 3">
    <name type="scientific">Dermatophagoides farinae</name>
    <name type="common">American house dust mite</name>
    <dbReference type="NCBI Taxonomy" id="6954"/>
    <lineage>
        <taxon>Eukaryota</taxon>
        <taxon>Metazoa</taxon>
        <taxon>Ecdysozoa</taxon>
        <taxon>Arthropoda</taxon>
        <taxon>Chelicerata</taxon>
        <taxon>Arachnida</taxon>
        <taxon>Acari</taxon>
        <taxon>Acariformes</taxon>
        <taxon>Sarcoptiformes</taxon>
        <taxon>Astigmata</taxon>
        <taxon>Psoroptidia</taxon>
        <taxon>Analgoidea</taxon>
        <taxon>Pyroglyphidae</taxon>
        <taxon>Dermatophagoidinae</taxon>
        <taxon>Dermatophagoides</taxon>
    </lineage>
</organism>
<keyword evidence="1" id="KW-0472">Membrane</keyword>
<dbReference type="EMBL" id="ASGP02000001">
    <property type="protein sequence ID" value="KAH9527314.1"/>
    <property type="molecule type" value="Genomic_DNA"/>
</dbReference>
<gene>
    <name evidence="2" type="ORF">DERF_001336</name>
</gene>
<reference evidence="2" key="2">
    <citation type="journal article" date="2022" name="Res Sq">
        <title>Comparative Genomics Reveals Insights into the Divergent Evolution of Astigmatic Mites and Household Pest Adaptations.</title>
        <authorList>
            <person name="Xiong Q."/>
            <person name="Wan A.T.-Y."/>
            <person name="Liu X.-Y."/>
            <person name="Fung C.S.-H."/>
            <person name="Xiao X."/>
            <person name="Malainual N."/>
            <person name="Hou J."/>
            <person name="Wang L."/>
            <person name="Wang M."/>
            <person name="Yang K."/>
            <person name="Cui Y."/>
            <person name="Leung E."/>
            <person name="Nong W."/>
            <person name="Shin S.-K."/>
            <person name="Au S."/>
            <person name="Jeong K.Y."/>
            <person name="Chew F.T."/>
            <person name="Hui J."/>
            <person name="Leung T.F."/>
            <person name="Tungtrongchitr A."/>
            <person name="Zhong N."/>
            <person name="Liu Z."/>
            <person name="Tsui S."/>
        </authorList>
    </citation>
    <scope>NUCLEOTIDE SEQUENCE</scope>
    <source>
        <strain evidence="2">Derf</strain>
        <tissue evidence="2">Whole organism</tissue>
    </source>
</reference>
<reference evidence="2" key="1">
    <citation type="submission" date="2013-05" db="EMBL/GenBank/DDBJ databases">
        <authorList>
            <person name="Yim A.K.Y."/>
            <person name="Chan T.F."/>
            <person name="Ji K.M."/>
            <person name="Liu X.Y."/>
            <person name="Zhou J.W."/>
            <person name="Li R.Q."/>
            <person name="Yang K.Y."/>
            <person name="Li J."/>
            <person name="Li M."/>
            <person name="Law P.T.W."/>
            <person name="Wu Y.L."/>
            <person name="Cai Z.L."/>
            <person name="Qin H."/>
            <person name="Bao Y."/>
            <person name="Leung R.K.K."/>
            <person name="Ng P.K.S."/>
            <person name="Zou J."/>
            <person name="Zhong X.J."/>
            <person name="Ran P.X."/>
            <person name="Zhong N.S."/>
            <person name="Liu Z.G."/>
            <person name="Tsui S.K.W."/>
        </authorList>
    </citation>
    <scope>NUCLEOTIDE SEQUENCE</scope>
    <source>
        <strain evidence="2">Derf</strain>
        <tissue evidence="2">Whole organism</tissue>
    </source>
</reference>
<feature type="transmembrane region" description="Helical" evidence="1">
    <location>
        <begin position="80"/>
        <end position="106"/>
    </location>
</feature>
<evidence type="ECO:0000256" key="1">
    <source>
        <dbReference type="SAM" id="Phobius"/>
    </source>
</evidence>
<sequence length="107" mass="11817">MVDNQTKLSSSTCKLPDDLFDDDTILDDDLTTVSAVGRSSVDDESDRRRSTNFLYPNVRNCSNNELGSSIFKSLADCDEFFTSLAFTIFVGAILSDLIALDFLCLIT</sequence>
<evidence type="ECO:0000313" key="3">
    <source>
        <dbReference type="Proteomes" id="UP000790347"/>
    </source>
</evidence>
<proteinExistence type="predicted"/>
<keyword evidence="1" id="KW-1133">Transmembrane helix</keyword>
<evidence type="ECO:0000313" key="2">
    <source>
        <dbReference type="EMBL" id="KAH9527314.1"/>
    </source>
</evidence>
<comment type="caution">
    <text evidence="2">The sequence shown here is derived from an EMBL/GenBank/DDBJ whole genome shotgun (WGS) entry which is preliminary data.</text>
</comment>
<keyword evidence="1" id="KW-0812">Transmembrane</keyword>